<evidence type="ECO:0000259" key="4">
    <source>
        <dbReference type="PROSITE" id="PS50003"/>
    </source>
</evidence>
<dbReference type="Proteomes" id="UP000735302">
    <property type="component" value="Unassembled WGS sequence"/>
</dbReference>
<proteinExistence type="predicted"/>
<dbReference type="PANTHER" id="PTHR14309">
    <property type="entry name" value="EXPRESSED PROTEIN"/>
    <property type="match status" value="1"/>
</dbReference>
<dbReference type="GO" id="GO:0016020">
    <property type="term" value="C:membrane"/>
    <property type="evidence" value="ECO:0007669"/>
    <property type="project" value="UniProtKB-SubCell"/>
</dbReference>
<comment type="subcellular location">
    <subcellularLocation>
        <location evidence="1">Membrane</location>
    </subcellularLocation>
</comment>
<feature type="compositionally biased region" description="Pro residues" evidence="3">
    <location>
        <begin position="140"/>
        <end position="160"/>
    </location>
</feature>
<evidence type="ECO:0000313" key="5">
    <source>
        <dbReference type="EMBL" id="GFN93036.1"/>
    </source>
</evidence>
<dbReference type="AlphaFoldDB" id="A0AAV3ZES7"/>
<evidence type="ECO:0000313" key="6">
    <source>
        <dbReference type="Proteomes" id="UP000735302"/>
    </source>
</evidence>
<dbReference type="InterPro" id="IPR001849">
    <property type="entry name" value="PH_domain"/>
</dbReference>
<protein>
    <submittedName>
        <fullName evidence="5">Pleckstrin homology domain-containing family b member 2-like</fullName>
    </submittedName>
</protein>
<dbReference type="GO" id="GO:0045595">
    <property type="term" value="P:regulation of cell differentiation"/>
    <property type="evidence" value="ECO:0007669"/>
    <property type="project" value="TreeGrafter"/>
</dbReference>
<comment type="caution">
    <text evidence="5">The sequence shown here is derived from an EMBL/GenBank/DDBJ whole genome shotgun (WGS) entry which is preliminary data.</text>
</comment>
<dbReference type="InterPro" id="IPR039680">
    <property type="entry name" value="PLEKHB1/2"/>
</dbReference>
<dbReference type="Pfam" id="PF00169">
    <property type="entry name" value="PH"/>
    <property type="match status" value="1"/>
</dbReference>
<reference evidence="5 6" key="1">
    <citation type="journal article" date="2021" name="Elife">
        <title>Chloroplast acquisition without the gene transfer in kleptoplastic sea slugs, Plakobranchus ocellatus.</title>
        <authorList>
            <person name="Maeda T."/>
            <person name="Takahashi S."/>
            <person name="Yoshida T."/>
            <person name="Shimamura S."/>
            <person name="Takaki Y."/>
            <person name="Nagai Y."/>
            <person name="Toyoda A."/>
            <person name="Suzuki Y."/>
            <person name="Arimoto A."/>
            <person name="Ishii H."/>
            <person name="Satoh N."/>
            <person name="Nishiyama T."/>
            <person name="Hasebe M."/>
            <person name="Maruyama T."/>
            <person name="Minagawa J."/>
            <person name="Obokata J."/>
            <person name="Shigenobu S."/>
        </authorList>
    </citation>
    <scope>NUCLEOTIDE SEQUENCE [LARGE SCALE GENOMIC DNA]</scope>
</reference>
<evidence type="ECO:0000256" key="2">
    <source>
        <dbReference type="ARBA" id="ARBA00023136"/>
    </source>
</evidence>
<keyword evidence="6" id="KW-1185">Reference proteome</keyword>
<accession>A0AAV3ZES7</accession>
<evidence type="ECO:0000256" key="3">
    <source>
        <dbReference type="SAM" id="MobiDB-lite"/>
    </source>
</evidence>
<dbReference type="Gene3D" id="2.30.29.30">
    <property type="entry name" value="Pleckstrin-homology domain (PH domain)/Phosphotyrosine-binding domain (PTB)"/>
    <property type="match status" value="1"/>
</dbReference>
<feature type="compositionally biased region" description="Pro residues" evidence="3">
    <location>
        <begin position="172"/>
        <end position="189"/>
    </location>
</feature>
<dbReference type="SMART" id="SM00233">
    <property type="entry name" value="PH"/>
    <property type="match status" value="1"/>
</dbReference>
<keyword evidence="2" id="KW-0472">Membrane</keyword>
<dbReference type="EMBL" id="BLXT01002310">
    <property type="protein sequence ID" value="GFN93036.1"/>
    <property type="molecule type" value="Genomic_DNA"/>
</dbReference>
<name>A0AAV3ZES7_9GAST</name>
<gene>
    <name evidence="5" type="ORF">PoB_001954200</name>
</gene>
<dbReference type="PANTHER" id="PTHR14309:SF12">
    <property type="entry name" value="PH DOMAIN-CONTAINING PROTEIN"/>
    <property type="match status" value="1"/>
</dbReference>
<dbReference type="PROSITE" id="PS50003">
    <property type="entry name" value="PH_DOMAIN"/>
    <property type="match status" value="1"/>
</dbReference>
<feature type="domain" description="PH" evidence="4">
    <location>
        <begin position="3"/>
        <end position="119"/>
    </location>
</feature>
<evidence type="ECO:0000256" key="1">
    <source>
        <dbReference type="ARBA" id="ARBA00004370"/>
    </source>
</evidence>
<organism evidence="5 6">
    <name type="scientific">Plakobranchus ocellatus</name>
    <dbReference type="NCBI Taxonomy" id="259542"/>
    <lineage>
        <taxon>Eukaryota</taxon>
        <taxon>Metazoa</taxon>
        <taxon>Spiralia</taxon>
        <taxon>Lophotrochozoa</taxon>
        <taxon>Mollusca</taxon>
        <taxon>Gastropoda</taxon>
        <taxon>Heterobranchia</taxon>
        <taxon>Euthyneura</taxon>
        <taxon>Panpulmonata</taxon>
        <taxon>Sacoglossa</taxon>
        <taxon>Placobranchoidea</taxon>
        <taxon>Plakobranchidae</taxon>
        <taxon>Plakobranchus</taxon>
    </lineage>
</organism>
<sequence>MADIVKSGYIKRFSKSFLNGGWNKSFLELHRDSTLCVYKKQGDSNCQGSIFMKDVCKCFAYGEYTSGMPGRPEPPSGTSYDRIMGIPQKAHKNAKIHWFLFSSTDELHSWMKAICSVLPPPPQSQHSQQQQQQQQHHMPPQAPPYNHPPAPGYATAPPPAGYASPPTGGYTGPPPPPSGYPAPPLPAGPGPSFGFENLTMGGPPAPGPYPPAAQGPPAPYGPPPGVAHYPPAQPYSMPGPAPVGYPQQQYQYYAQPGYASYPQQAYGYQYQQQPQVVYTQGKPKKMKGGSILSSNTGQMAAGLAGGALLGYGASRMIGGGWGLGRWGSWSSIGSFGSCGSFGSFGSFGSCGSFG</sequence>
<feature type="compositionally biased region" description="Low complexity" evidence="3">
    <location>
        <begin position="124"/>
        <end position="139"/>
    </location>
</feature>
<dbReference type="SUPFAM" id="SSF50729">
    <property type="entry name" value="PH domain-like"/>
    <property type="match status" value="1"/>
</dbReference>
<feature type="region of interest" description="Disordered" evidence="3">
    <location>
        <begin position="118"/>
        <end position="218"/>
    </location>
</feature>
<dbReference type="InterPro" id="IPR011993">
    <property type="entry name" value="PH-like_dom_sf"/>
</dbReference>
<feature type="compositionally biased region" description="Pro residues" evidence="3">
    <location>
        <begin position="203"/>
        <end position="218"/>
    </location>
</feature>